<keyword evidence="4" id="KW-1185">Reference proteome</keyword>
<name>A0ABY9LGX6_9STRE</name>
<dbReference type="Pfam" id="PF02829">
    <property type="entry name" value="3H"/>
    <property type="match status" value="1"/>
</dbReference>
<evidence type="ECO:0000259" key="1">
    <source>
        <dbReference type="Pfam" id="PF02829"/>
    </source>
</evidence>
<dbReference type="Gene3D" id="3.30.1340.20">
    <property type="entry name" value="3H domain"/>
    <property type="match status" value="1"/>
</dbReference>
<dbReference type="PIRSF" id="PIRSF037847">
    <property type="entry name" value="NiaR"/>
    <property type="match status" value="1"/>
</dbReference>
<evidence type="ECO:0000313" key="4">
    <source>
        <dbReference type="Proteomes" id="UP001238096"/>
    </source>
</evidence>
<dbReference type="SUPFAM" id="SSF75500">
    <property type="entry name" value="Putative transcriptional regulator TM1602, C-terminal domain"/>
    <property type="match status" value="1"/>
</dbReference>
<evidence type="ECO:0000259" key="2">
    <source>
        <dbReference type="Pfam" id="PF08279"/>
    </source>
</evidence>
<dbReference type="RefSeq" id="WP_018366859.1">
    <property type="nucleotide sequence ID" value="NZ_CP104407.1"/>
</dbReference>
<dbReference type="SUPFAM" id="SSF46785">
    <property type="entry name" value="Winged helix' DNA-binding domain"/>
    <property type="match status" value="1"/>
</dbReference>
<proteinExistence type="predicted"/>
<feature type="domain" description="3H" evidence="1">
    <location>
        <begin position="73"/>
        <end position="169"/>
    </location>
</feature>
<gene>
    <name evidence="3" type="ORF">N1496_09150</name>
</gene>
<evidence type="ECO:0000313" key="3">
    <source>
        <dbReference type="EMBL" id="WMB28075.1"/>
    </source>
</evidence>
<dbReference type="InterPro" id="IPR026043">
    <property type="entry name" value="NadR"/>
</dbReference>
<dbReference type="Pfam" id="PF08279">
    <property type="entry name" value="HTH_11"/>
    <property type="match status" value="1"/>
</dbReference>
<dbReference type="Gene3D" id="1.10.10.10">
    <property type="entry name" value="Winged helix-like DNA-binding domain superfamily/Winged helix DNA-binding domain"/>
    <property type="match status" value="1"/>
</dbReference>
<dbReference type="InterPro" id="IPR036390">
    <property type="entry name" value="WH_DNA-bd_sf"/>
</dbReference>
<organism evidence="3 4">
    <name type="scientific">Streptococcus didelphis</name>
    <dbReference type="NCBI Taxonomy" id="102886"/>
    <lineage>
        <taxon>Bacteria</taxon>
        <taxon>Bacillati</taxon>
        <taxon>Bacillota</taxon>
        <taxon>Bacilli</taxon>
        <taxon>Lactobacillales</taxon>
        <taxon>Streptococcaceae</taxon>
        <taxon>Streptococcus</taxon>
    </lineage>
</organism>
<accession>A0ABY9LGX6</accession>
<dbReference type="InterPro" id="IPR036388">
    <property type="entry name" value="WH-like_DNA-bd_sf"/>
</dbReference>
<dbReference type="EMBL" id="CP110509">
    <property type="protein sequence ID" value="WMB28075.1"/>
    <property type="molecule type" value="Genomic_DNA"/>
</dbReference>
<feature type="domain" description="Helix-turn-helix type 11" evidence="2">
    <location>
        <begin position="6"/>
        <end position="58"/>
    </location>
</feature>
<dbReference type="InterPro" id="IPR013196">
    <property type="entry name" value="HTH_11"/>
</dbReference>
<dbReference type="InterPro" id="IPR004173">
    <property type="entry name" value="3H_domain"/>
</dbReference>
<dbReference type="InterPro" id="IPR035922">
    <property type="entry name" value="3H_dom_sf"/>
</dbReference>
<reference evidence="4" key="1">
    <citation type="submission" date="2022-10" db="EMBL/GenBank/DDBJ databases">
        <title>Streptococcus didelphis as causative of fatal infections in opossums (Didelphis albiventris).</title>
        <authorList>
            <person name="Breyer G.M."/>
            <person name="Da Silva M.E.R.J."/>
            <person name="Siqueira F.M."/>
        </authorList>
    </citation>
    <scope>NUCLEOTIDE SEQUENCE [LARGE SCALE GENOMIC DNA]</scope>
    <source>
        <strain evidence="4">LBVP101/21</strain>
    </source>
</reference>
<dbReference type="PANTHER" id="PTHR40068:SF1">
    <property type="entry name" value="TRANSCRIPTION REPRESSOR NIAR-RELATED"/>
    <property type="match status" value="1"/>
</dbReference>
<protein>
    <submittedName>
        <fullName evidence="3">Transcription repressor NadR</fullName>
    </submittedName>
</protein>
<dbReference type="PANTHER" id="PTHR40068">
    <property type="entry name" value="TRANSCRIPTION REPRESSOR NIAR-RELATED"/>
    <property type="match status" value="1"/>
</dbReference>
<sequence length="173" mass="19193">MKAQERREKILTILEKSNETLSASYLAAKLGVSRQVIVGDIALLRASQKDIISTPRGYLMKESLYSSNYTARIVCQHGLLETKEELSIIIDRGGIVSTVEVEHPIYGMLTASLNIKSSEDIHNFLEKVNDSKAELLSSLTEGVHSHLISCSTKEDFEAIKLALEEAGLLYIQK</sequence>
<dbReference type="Proteomes" id="UP001238096">
    <property type="component" value="Chromosome"/>
</dbReference>